<dbReference type="Pfam" id="PF00873">
    <property type="entry name" value="ACR_tran"/>
    <property type="match status" value="1"/>
</dbReference>
<evidence type="ECO:0000256" key="5">
    <source>
        <dbReference type="ARBA" id="ARBA00022692"/>
    </source>
</evidence>
<dbReference type="GO" id="GO:0005886">
    <property type="term" value="C:plasma membrane"/>
    <property type="evidence" value="ECO:0007669"/>
    <property type="project" value="UniProtKB-SubCell"/>
</dbReference>
<keyword evidence="4" id="KW-0997">Cell inner membrane</keyword>
<dbReference type="InterPro" id="IPR001036">
    <property type="entry name" value="Acrflvin-R"/>
</dbReference>
<evidence type="ECO:0000256" key="8">
    <source>
        <dbReference type="SAM" id="Phobius"/>
    </source>
</evidence>
<dbReference type="PANTHER" id="PTHR32063">
    <property type="match status" value="1"/>
</dbReference>
<dbReference type="GO" id="GO:0042910">
    <property type="term" value="F:xenobiotic transmembrane transporter activity"/>
    <property type="evidence" value="ECO:0007669"/>
    <property type="project" value="TreeGrafter"/>
</dbReference>
<evidence type="ECO:0000256" key="3">
    <source>
        <dbReference type="ARBA" id="ARBA00022475"/>
    </source>
</evidence>
<keyword evidence="6 8" id="KW-1133">Transmembrane helix</keyword>
<feature type="transmembrane region" description="Helical" evidence="8">
    <location>
        <begin position="903"/>
        <end position="923"/>
    </location>
</feature>
<name>A0A0D6GHV9_ALCXX</name>
<feature type="transmembrane region" description="Helical" evidence="8">
    <location>
        <begin position="430"/>
        <end position="450"/>
    </location>
</feature>
<dbReference type="SUPFAM" id="SSF82866">
    <property type="entry name" value="Multidrug efflux transporter AcrB transmembrane domain"/>
    <property type="match status" value="2"/>
</dbReference>
<keyword evidence="5 8" id="KW-0812">Transmembrane</keyword>
<evidence type="ECO:0000256" key="6">
    <source>
        <dbReference type="ARBA" id="ARBA00022989"/>
    </source>
</evidence>
<dbReference type="Gene3D" id="3.30.70.1320">
    <property type="entry name" value="Multidrug efflux transporter AcrB pore domain like"/>
    <property type="match status" value="1"/>
</dbReference>
<dbReference type="FunFam" id="1.20.1640.10:FF:000001">
    <property type="entry name" value="Efflux pump membrane transporter"/>
    <property type="match status" value="1"/>
</dbReference>
<dbReference type="Proteomes" id="UP001141992">
    <property type="component" value="Unassembled WGS sequence"/>
</dbReference>
<dbReference type="SUPFAM" id="SSF82693">
    <property type="entry name" value="Multidrug efflux transporter AcrB pore domain, PN1, PN2, PC1 and PC2 subdomains"/>
    <property type="match status" value="4"/>
</dbReference>
<dbReference type="Gene3D" id="3.30.70.1430">
    <property type="entry name" value="Multidrug efflux transporter AcrB pore domain"/>
    <property type="match status" value="2"/>
</dbReference>
<dbReference type="FunFam" id="3.30.70.1430:FF:000001">
    <property type="entry name" value="Efflux pump membrane transporter"/>
    <property type="match status" value="1"/>
</dbReference>
<keyword evidence="3" id="KW-1003">Cell membrane</keyword>
<dbReference type="Gene3D" id="3.30.70.1440">
    <property type="entry name" value="Multidrug efflux transporter AcrB pore domain"/>
    <property type="match status" value="1"/>
</dbReference>
<dbReference type="eggNOG" id="COG0841">
    <property type="taxonomic scope" value="Bacteria"/>
</dbReference>
<evidence type="ECO:0000313" key="9">
    <source>
        <dbReference type="EMBL" id="MCZ8400327.1"/>
    </source>
</evidence>
<evidence type="ECO:0000256" key="7">
    <source>
        <dbReference type="ARBA" id="ARBA00023136"/>
    </source>
</evidence>
<proteinExistence type="predicted"/>
<feature type="transmembrane region" description="Helical" evidence="8">
    <location>
        <begin position="462"/>
        <end position="489"/>
    </location>
</feature>
<feature type="transmembrane region" description="Helical" evidence="8">
    <location>
        <begin position="874"/>
        <end position="897"/>
    </location>
</feature>
<dbReference type="PRINTS" id="PR00702">
    <property type="entry name" value="ACRIFLAVINRP"/>
</dbReference>
<dbReference type="PANTHER" id="PTHR32063:SF28">
    <property type="entry name" value="BLR2861 PROTEIN"/>
    <property type="match status" value="1"/>
</dbReference>
<protein>
    <submittedName>
        <fullName evidence="9">MexW/MexI family multidrug efflux RND transporter permease subunit</fullName>
    </submittedName>
</protein>
<sequence length="1039" mass="111553">MKFTDLFVRRPVLALVVSTLLLLMGLRALSGLPIRQYPLTESTTITITTQYPGASPDLMQGFVTQPIAQSVATVEGIDYLSSSSTQGRSVITVRMKLNADSNKAMTEVMAKVNEVKYRLPQDAYDPVLVKSAGEATAVAYVGFSSSTMSLPALTDYLSRVVQPQLSSIDGVASVELYGGQKLAMRVWLDPDRLAARGISAGELAEALRQNNVQAAPGQAKGLYVVSNIKVNTDLVNVAEFRDMVVKREGDAIVRLGDVATVELGAASTDSSGLMDGEPAVYFGLNATPVGNPLVIVKRLNELLPNIKQNLPPGTSVQVPFELARFISASIDGVVHTLMEAIVIVVAVIFLCLGSLRAVLIPVVTIPLSMLGGAAIMALFGFSVNLLTLLAMVLAIGLVVDDAIVVVENVHRHIEEGKSPVRAALIGAREVAGPVIAMTITLAAVYAPIGLMGGLTGSLFKEFAFTLAGAVVVSGVIALTLSPVMSSFLLNSHVSEGWMARRAEHFFNRLGQAYGRLLDVSLHHRWVTGLVAVAVMASLPFLYNAAQRELAPVEDQSTVLTAIKSPQHANIDYVEKFGKKWDDVMATLPEQKGRWLINGSDGVSNSIGGVDFVDWQQRKRSADQIQADMQSMVNQIEGSNIFAFQLPPLPGSTGGLPVQMVIMSAADYPVVYEAMENLKQAARASGLFMVVDSDLDYNNPVVQLKVDRAKANSLGVTMKAVGDTLAVLVGENYVNRFGMDGRSYDVIPQSLREQRISPESLARYYVKSASGAQVPLSNIVSVSMGVEPNKLTQFNQLNAATFQAIPMPGVTMGDAVQFLTRQAQELPAGFSYDWQSDARQFSQEGSALMITFIFAIIVIYLVLAAQYESLRDPFIILVSVPLSICGALIPLALGMATINIYTQIGLVTLIGLISKHGILMVEFANEMQVSHGLDRRSAMEHAARIRLRPILMTTAAMVVGLIPLLFASGAGAHSRYSLGLVIVVGMLVGTLFTLFVLPTVYTVLARDHRAANDTPRARELARAQAEDGLPAATSRPAESH</sequence>
<feature type="transmembrane region" description="Helical" evidence="8">
    <location>
        <begin position="332"/>
        <end position="352"/>
    </location>
</feature>
<evidence type="ECO:0000256" key="4">
    <source>
        <dbReference type="ARBA" id="ARBA00022519"/>
    </source>
</evidence>
<keyword evidence="2" id="KW-0813">Transport</keyword>
<reference evidence="9" key="1">
    <citation type="submission" date="2022-12" db="EMBL/GenBank/DDBJ databases">
        <authorList>
            <person name="Voronina O.L."/>
            <person name="Kunda M.S."/>
            <person name="Ryzhova N."/>
            <person name="Aksenova E.I."/>
        </authorList>
    </citation>
    <scope>NUCLEOTIDE SEQUENCE</scope>
    <source>
        <strain evidence="9">SCCH136:Ach223948</strain>
    </source>
</reference>
<accession>A0A0D6GHV9</accession>
<feature type="transmembrane region" description="Helical" evidence="8">
    <location>
        <begin position="385"/>
        <end position="409"/>
    </location>
</feature>
<feature type="transmembrane region" description="Helical" evidence="8">
    <location>
        <begin position="359"/>
        <end position="379"/>
    </location>
</feature>
<dbReference type="NCBIfam" id="NF033617">
    <property type="entry name" value="RND_permease_2"/>
    <property type="match status" value="1"/>
</dbReference>
<gene>
    <name evidence="9" type="ORF">O9570_02660</name>
</gene>
<evidence type="ECO:0000313" key="10">
    <source>
        <dbReference type="Proteomes" id="UP001141992"/>
    </source>
</evidence>
<feature type="transmembrane region" description="Helical" evidence="8">
    <location>
        <begin position="525"/>
        <end position="542"/>
    </location>
</feature>
<dbReference type="RefSeq" id="WP_006389192.1">
    <property type="nucleotide sequence ID" value="NZ_CAJFDJ010000016.1"/>
</dbReference>
<organism evidence="9 10">
    <name type="scientific">Alcaligenes xylosoxydans xylosoxydans</name>
    <name type="common">Achromobacter xylosoxidans</name>
    <dbReference type="NCBI Taxonomy" id="85698"/>
    <lineage>
        <taxon>Bacteria</taxon>
        <taxon>Pseudomonadati</taxon>
        <taxon>Pseudomonadota</taxon>
        <taxon>Betaproteobacteria</taxon>
        <taxon>Burkholderiales</taxon>
        <taxon>Alcaligenaceae</taxon>
        <taxon>Achromobacter</taxon>
    </lineage>
</organism>
<dbReference type="GeneID" id="75275011"/>
<dbReference type="Gene3D" id="3.30.2090.10">
    <property type="entry name" value="Multidrug efflux transporter AcrB TolC docking domain, DN and DC subdomains"/>
    <property type="match status" value="2"/>
</dbReference>
<comment type="caution">
    <text evidence="9">The sequence shown here is derived from an EMBL/GenBank/DDBJ whole genome shotgun (WGS) entry which is preliminary data.</text>
</comment>
<feature type="transmembrane region" description="Helical" evidence="8">
    <location>
        <begin position="844"/>
        <end position="862"/>
    </location>
</feature>
<feature type="transmembrane region" description="Helical" evidence="8">
    <location>
        <begin position="977"/>
        <end position="1003"/>
    </location>
</feature>
<dbReference type="KEGG" id="axx:ERS451415_01354"/>
<dbReference type="EMBL" id="JAPZVI010000001">
    <property type="protein sequence ID" value="MCZ8400327.1"/>
    <property type="molecule type" value="Genomic_DNA"/>
</dbReference>
<dbReference type="Gene3D" id="1.20.1640.10">
    <property type="entry name" value="Multidrug efflux transporter AcrB transmembrane domain"/>
    <property type="match status" value="2"/>
</dbReference>
<feature type="transmembrane region" description="Helical" evidence="8">
    <location>
        <begin position="944"/>
        <end position="965"/>
    </location>
</feature>
<dbReference type="InterPro" id="IPR027463">
    <property type="entry name" value="AcrB_DN_DC_subdom"/>
</dbReference>
<evidence type="ECO:0000256" key="2">
    <source>
        <dbReference type="ARBA" id="ARBA00022448"/>
    </source>
</evidence>
<comment type="subcellular location">
    <subcellularLocation>
        <location evidence="1">Cell inner membrane</location>
        <topology evidence="1">Multi-pass membrane protein</topology>
    </subcellularLocation>
</comment>
<dbReference type="SUPFAM" id="SSF82714">
    <property type="entry name" value="Multidrug efflux transporter AcrB TolC docking domain, DN and DC subdomains"/>
    <property type="match status" value="2"/>
</dbReference>
<evidence type="ECO:0000256" key="1">
    <source>
        <dbReference type="ARBA" id="ARBA00004429"/>
    </source>
</evidence>
<keyword evidence="7 8" id="KW-0472">Membrane</keyword>
<dbReference type="AlphaFoldDB" id="A0A0D6GHV9"/>